<dbReference type="AlphaFoldDB" id="A0AAD4J167"/>
<dbReference type="InterPro" id="IPR003103">
    <property type="entry name" value="BAG_domain"/>
</dbReference>
<feature type="domain" description="BAG" evidence="5">
    <location>
        <begin position="89"/>
        <end position="166"/>
    </location>
</feature>
<evidence type="ECO:0000313" key="7">
    <source>
        <dbReference type="Proteomes" id="UP001190926"/>
    </source>
</evidence>
<evidence type="ECO:0000313" key="6">
    <source>
        <dbReference type="EMBL" id="KAH6824865.1"/>
    </source>
</evidence>
<dbReference type="PANTHER" id="PTHR33322">
    <property type="entry name" value="BAG DOMAIN CONTAINING PROTEIN, EXPRESSED"/>
    <property type="match status" value="1"/>
</dbReference>
<feature type="region of interest" description="Disordered" evidence="4">
    <location>
        <begin position="1"/>
        <end position="45"/>
    </location>
</feature>
<proteinExistence type="predicted"/>
<dbReference type="Pfam" id="PF02179">
    <property type="entry name" value="BAG"/>
    <property type="match status" value="1"/>
</dbReference>
<evidence type="ECO:0000256" key="4">
    <source>
        <dbReference type="SAM" id="MobiDB-lite"/>
    </source>
</evidence>
<evidence type="ECO:0000259" key="5">
    <source>
        <dbReference type="PROSITE" id="PS51035"/>
    </source>
</evidence>
<dbReference type="PROSITE" id="PS50096">
    <property type="entry name" value="IQ"/>
    <property type="match status" value="1"/>
</dbReference>
<dbReference type="PANTHER" id="PTHR33322:SF4">
    <property type="entry name" value="BAG DOMAIN CONTAINING PROTEIN, EXPRESSED"/>
    <property type="match status" value="1"/>
</dbReference>
<comment type="caution">
    <text evidence="6">The sequence shown here is derived from an EMBL/GenBank/DDBJ whole genome shotgun (WGS) entry which is preliminary data.</text>
</comment>
<feature type="coiled-coil region" evidence="3">
    <location>
        <begin position="83"/>
        <end position="110"/>
    </location>
</feature>
<reference evidence="6 7" key="1">
    <citation type="journal article" date="2021" name="Nat. Commun.">
        <title>Incipient diploidization of the medicinal plant Perilla within 10,000 years.</title>
        <authorList>
            <person name="Zhang Y."/>
            <person name="Shen Q."/>
            <person name="Leng L."/>
            <person name="Zhang D."/>
            <person name="Chen S."/>
            <person name="Shi Y."/>
            <person name="Ning Z."/>
            <person name="Chen S."/>
        </authorList>
    </citation>
    <scope>NUCLEOTIDE SEQUENCE [LARGE SCALE GENOMIC DNA]</scope>
    <source>
        <strain evidence="7">cv. PC099</strain>
    </source>
</reference>
<dbReference type="GO" id="GO:0005516">
    <property type="term" value="F:calmodulin binding"/>
    <property type="evidence" value="ECO:0007669"/>
    <property type="project" value="UniProtKB-KW"/>
</dbReference>
<organism evidence="6 7">
    <name type="scientific">Perilla frutescens var. hirtella</name>
    <name type="common">Perilla citriodora</name>
    <name type="synonym">Perilla setoyensis</name>
    <dbReference type="NCBI Taxonomy" id="608512"/>
    <lineage>
        <taxon>Eukaryota</taxon>
        <taxon>Viridiplantae</taxon>
        <taxon>Streptophyta</taxon>
        <taxon>Embryophyta</taxon>
        <taxon>Tracheophyta</taxon>
        <taxon>Spermatophyta</taxon>
        <taxon>Magnoliopsida</taxon>
        <taxon>eudicotyledons</taxon>
        <taxon>Gunneridae</taxon>
        <taxon>Pentapetalae</taxon>
        <taxon>asterids</taxon>
        <taxon>lamiids</taxon>
        <taxon>Lamiales</taxon>
        <taxon>Lamiaceae</taxon>
        <taxon>Nepetoideae</taxon>
        <taxon>Elsholtzieae</taxon>
        <taxon>Perilla</taxon>
    </lineage>
</organism>
<dbReference type="GO" id="GO:0006457">
    <property type="term" value="P:protein folding"/>
    <property type="evidence" value="ECO:0007669"/>
    <property type="project" value="TreeGrafter"/>
</dbReference>
<keyword evidence="1" id="KW-0112">Calmodulin-binding</keyword>
<gene>
    <name evidence="6" type="ORF">C2S53_013858</name>
</gene>
<accession>A0AAD4J167</accession>
<dbReference type="SMART" id="SM00264">
    <property type="entry name" value="BAG"/>
    <property type="match status" value="1"/>
</dbReference>
<keyword evidence="3" id="KW-0175">Coiled coil</keyword>
<evidence type="ECO:0000256" key="1">
    <source>
        <dbReference type="ARBA" id="ARBA00022860"/>
    </source>
</evidence>
<dbReference type="InterPro" id="IPR000048">
    <property type="entry name" value="IQ_motif_EF-hand-BS"/>
</dbReference>
<keyword evidence="7" id="KW-1185">Reference proteome</keyword>
<keyword evidence="2" id="KW-0143">Chaperone</keyword>
<sequence length="305" mass="34484">MDSPFNRRWYQQPDPTRRPFHPSPSSRGVPVYRVDPTQETLRPVESASAPKVVRIPVQFVGSGQPDRARSAVKIQKVVRGFLVRKSLRKIEDIKLEVDEIEERLKRKEVVDSVKRDAKERLRVSESLMALLLKLDSISGVDFGVRVCRKAVIRKAIALQERIDAIVAAADSENSEIVDLESEPENDEHVPLVNFEAESGGDGDRKSLEDDEAGIVDVGVDCEVKVSGDVGAEGSGNENKTNRELLEKMMGENEKMLCMMNQLFERSETQTRMLNALTHRVELLEKAFVCDKLMRKKKMKKNNNKN</sequence>
<protein>
    <recommendedName>
        <fullName evidence="5">BAG domain-containing protein</fullName>
    </recommendedName>
</protein>
<dbReference type="PROSITE" id="PS51035">
    <property type="entry name" value="BAG"/>
    <property type="match status" value="1"/>
</dbReference>
<dbReference type="InterPro" id="IPR036533">
    <property type="entry name" value="BAG_dom_sf"/>
</dbReference>
<dbReference type="SMART" id="SM00015">
    <property type="entry name" value="IQ"/>
    <property type="match status" value="1"/>
</dbReference>
<dbReference type="Proteomes" id="UP001190926">
    <property type="component" value="Unassembled WGS sequence"/>
</dbReference>
<dbReference type="GO" id="GO:0009506">
    <property type="term" value="C:plasmodesma"/>
    <property type="evidence" value="ECO:0007669"/>
    <property type="project" value="TreeGrafter"/>
</dbReference>
<dbReference type="EMBL" id="SDAM02000322">
    <property type="protein sequence ID" value="KAH6824865.1"/>
    <property type="molecule type" value="Genomic_DNA"/>
</dbReference>
<name>A0AAD4J167_PERFH</name>
<dbReference type="Pfam" id="PF00612">
    <property type="entry name" value="IQ"/>
    <property type="match status" value="1"/>
</dbReference>
<dbReference type="GO" id="GO:0051087">
    <property type="term" value="F:protein-folding chaperone binding"/>
    <property type="evidence" value="ECO:0007669"/>
    <property type="project" value="InterPro"/>
</dbReference>
<dbReference type="SUPFAM" id="SSF63491">
    <property type="entry name" value="BAG domain"/>
    <property type="match status" value="1"/>
</dbReference>
<dbReference type="InterPro" id="IPR040400">
    <property type="entry name" value="BAG5/6/7/8"/>
</dbReference>
<evidence type="ECO:0000256" key="2">
    <source>
        <dbReference type="ARBA" id="ARBA00023186"/>
    </source>
</evidence>
<evidence type="ECO:0000256" key="3">
    <source>
        <dbReference type="SAM" id="Coils"/>
    </source>
</evidence>
<dbReference type="Gene3D" id="1.20.58.120">
    <property type="entry name" value="BAG domain"/>
    <property type="match status" value="1"/>
</dbReference>
<dbReference type="FunFam" id="1.20.58.120:FF:000010">
    <property type="entry name" value="BAG family molecular chaperone regulator 6"/>
    <property type="match status" value="1"/>
</dbReference>